<protein>
    <submittedName>
        <fullName evidence="1">Uncharacterized protein</fullName>
    </submittedName>
</protein>
<reference evidence="2" key="1">
    <citation type="submission" date="2016-10" db="EMBL/GenBank/DDBJ databases">
        <authorList>
            <person name="Varghese N."/>
            <person name="Submissions S."/>
        </authorList>
    </citation>
    <scope>NUCLEOTIDE SEQUENCE [LARGE SCALE GENOMIC DNA]</scope>
    <source>
        <strain evidence="2">DSM 28463</strain>
    </source>
</reference>
<organism evidence="1 2">
    <name type="scientific">Roseovarius lutimaris</name>
    <dbReference type="NCBI Taxonomy" id="1005928"/>
    <lineage>
        <taxon>Bacteria</taxon>
        <taxon>Pseudomonadati</taxon>
        <taxon>Pseudomonadota</taxon>
        <taxon>Alphaproteobacteria</taxon>
        <taxon>Rhodobacterales</taxon>
        <taxon>Roseobacteraceae</taxon>
        <taxon>Roseovarius</taxon>
    </lineage>
</organism>
<name>A0A1I5C6M8_9RHOB</name>
<keyword evidence="2" id="KW-1185">Reference proteome</keyword>
<gene>
    <name evidence="1" type="ORF">SAMN04487859_109141</name>
</gene>
<dbReference type="Proteomes" id="UP000198599">
    <property type="component" value="Unassembled WGS sequence"/>
</dbReference>
<dbReference type="OrthoDB" id="9926338at2"/>
<proteinExistence type="predicted"/>
<evidence type="ECO:0000313" key="1">
    <source>
        <dbReference type="EMBL" id="SFN82486.1"/>
    </source>
</evidence>
<dbReference type="EMBL" id="FOVP01000009">
    <property type="protein sequence ID" value="SFN82486.1"/>
    <property type="molecule type" value="Genomic_DNA"/>
</dbReference>
<dbReference type="RefSeq" id="WP_092837749.1">
    <property type="nucleotide sequence ID" value="NZ_FOVP01000009.1"/>
</dbReference>
<accession>A0A1I5C6M8</accession>
<evidence type="ECO:0000313" key="2">
    <source>
        <dbReference type="Proteomes" id="UP000198599"/>
    </source>
</evidence>
<sequence length="102" mass="11273">MHTQLSPFDVLSHTFWAGSKPLESDIRLQPIADCVGDTLPTIARLSEVHTSRQIMWALIAIIVDMSLEEGDGELTAAMLHSNARLLEVQAEVDLYGTARRLS</sequence>
<dbReference type="STRING" id="1005928.SAMN04487859_109141"/>
<dbReference type="AlphaFoldDB" id="A0A1I5C6M8"/>